<proteinExistence type="predicted"/>
<reference evidence="2" key="1">
    <citation type="journal article" date="2019" name="Int. J. Syst. Evol. Microbiol.">
        <title>The Global Catalogue of Microorganisms (GCM) 10K type strain sequencing project: providing services to taxonomists for standard genome sequencing and annotation.</title>
        <authorList>
            <consortium name="The Broad Institute Genomics Platform"/>
            <consortium name="The Broad Institute Genome Sequencing Center for Infectious Disease"/>
            <person name="Wu L."/>
            <person name="Ma J."/>
        </authorList>
    </citation>
    <scope>NUCLEOTIDE SEQUENCE [LARGE SCALE GENOMIC DNA]</scope>
    <source>
        <strain evidence="2">KCTC 42730</strain>
    </source>
</reference>
<organism evidence="1 2">
    <name type="scientific">Pseudoalteromonas fenneropenaei</name>
    <dbReference type="NCBI Taxonomy" id="1737459"/>
    <lineage>
        <taxon>Bacteria</taxon>
        <taxon>Pseudomonadati</taxon>
        <taxon>Pseudomonadota</taxon>
        <taxon>Gammaproteobacteria</taxon>
        <taxon>Alteromonadales</taxon>
        <taxon>Pseudoalteromonadaceae</taxon>
        <taxon>Pseudoalteromonas</taxon>
    </lineage>
</organism>
<accession>A0ABV7CHE4</accession>
<dbReference type="InterPro" id="IPR021433">
    <property type="entry name" value="DUF3083"/>
</dbReference>
<dbReference type="Pfam" id="PF11281">
    <property type="entry name" value="DUF3083"/>
    <property type="match status" value="1"/>
</dbReference>
<keyword evidence="2" id="KW-1185">Reference proteome</keyword>
<evidence type="ECO:0000313" key="2">
    <source>
        <dbReference type="Proteomes" id="UP001595453"/>
    </source>
</evidence>
<gene>
    <name evidence="1" type="ORF">ACFOEE_06025</name>
</gene>
<dbReference type="Proteomes" id="UP001595453">
    <property type="component" value="Unassembled WGS sequence"/>
</dbReference>
<dbReference type="RefSeq" id="WP_377121960.1">
    <property type="nucleotide sequence ID" value="NZ_JBHRSD010000011.1"/>
</dbReference>
<evidence type="ECO:0000313" key="1">
    <source>
        <dbReference type="EMBL" id="MFC3032070.1"/>
    </source>
</evidence>
<protein>
    <submittedName>
        <fullName evidence="1">DUF3083 family protein</fullName>
    </submittedName>
</protein>
<comment type="caution">
    <text evidence="1">The sequence shown here is derived from an EMBL/GenBank/DDBJ whole genome shotgun (WGS) entry which is preliminary data.</text>
</comment>
<dbReference type="EMBL" id="JBHRSD010000011">
    <property type="protein sequence ID" value="MFC3032070.1"/>
    <property type="molecule type" value="Genomic_DNA"/>
</dbReference>
<name>A0ABV7CHE4_9GAMM</name>
<sequence length="356" mass="42017">MASMNLHRVYIPTSARNNHYILAEFKPEDSFYHCFDDIESCYERIARQLFALCDEYELHNVHLIANDKLPVVRFHEEAYTLQTEKQMLFFYNPRYHEAHKTYFDATWKARKIRILFLATGEELRAQAANFHTRVRKVLAELKARLPEPEFQYRVRDHQHLTYDLFAKQKGNKESYGYKLRALYPRYQARNCVLPAEHSEMTYATFSIPVTRAIKTAYQTITLDGHYSGFYNLIADKFQSACAQRQLTHCAMVADGRLPIVRSSKFDNSDMNRELQKLSFDQNSDTPQINIIFNEQKLVEMMHFVVVAKRSDKHDMGYGKFMNQVEAMIRDFAAVFPISAEKQDLNVRFFQHISYDY</sequence>